<accession>A0ACD3SMD4</accession>
<sequence length="67" mass="6982">MMLASLRGLAVLGVLSATPPLQGAHALIRACRYAGGSKTIRIPHSALARTASLHFANVSNTRRVTSA</sequence>
<dbReference type="Proteomes" id="UP000004277">
    <property type="component" value="Unassembled WGS sequence"/>
</dbReference>
<proteinExistence type="predicted"/>
<reference evidence="1" key="1">
    <citation type="submission" date="2019-05" db="EMBL/GenBank/DDBJ databases">
        <title>Revised genome assembly of Burkholderiaceae (previously Ralstonia) sp. PBA.</title>
        <authorList>
            <person name="Gan H.M."/>
        </authorList>
    </citation>
    <scope>NUCLEOTIDE SEQUENCE</scope>
    <source>
        <strain evidence="1">PBA</strain>
    </source>
</reference>
<name>A0ACD3SMD4_9BURK</name>
<keyword evidence="2" id="KW-1185">Reference proteome</keyword>
<protein>
    <submittedName>
        <fullName evidence="1">Uncharacterized protein</fullName>
    </submittedName>
</protein>
<evidence type="ECO:0000313" key="1">
    <source>
        <dbReference type="EMBL" id="TMS57347.1"/>
    </source>
</evidence>
<gene>
    <name evidence="1" type="ORF">MW7_013020</name>
</gene>
<comment type="caution">
    <text evidence="1">The sequence shown here is derived from an EMBL/GenBank/DDBJ whole genome shotgun (WGS) entry which is preliminary data.</text>
</comment>
<organism evidence="1 2">
    <name type="scientific">Imbroritus primus</name>
    <dbReference type="NCBI Taxonomy" id="3058603"/>
    <lineage>
        <taxon>Bacteria</taxon>
        <taxon>Pseudomonadati</taxon>
        <taxon>Pseudomonadota</taxon>
        <taxon>Betaproteobacteria</taxon>
        <taxon>Burkholderiales</taxon>
        <taxon>Burkholderiaceae</taxon>
        <taxon>Imbroritus</taxon>
    </lineage>
</organism>
<dbReference type="EMBL" id="AKCV02000024">
    <property type="protein sequence ID" value="TMS57347.1"/>
    <property type="molecule type" value="Genomic_DNA"/>
</dbReference>
<evidence type="ECO:0000313" key="2">
    <source>
        <dbReference type="Proteomes" id="UP000004277"/>
    </source>
</evidence>